<accession>A0ABW5CXA0</accession>
<dbReference type="RefSeq" id="WP_250428433.1">
    <property type="nucleotide sequence ID" value="NZ_JALPRR010000001.1"/>
</dbReference>
<dbReference type="Proteomes" id="UP001597374">
    <property type="component" value="Unassembled WGS sequence"/>
</dbReference>
<organism evidence="1 2">
    <name type="scientific">Pontibacter ruber</name>
    <dbReference type="NCBI Taxonomy" id="1343895"/>
    <lineage>
        <taxon>Bacteria</taxon>
        <taxon>Pseudomonadati</taxon>
        <taxon>Bacteroidota</taxon>
        <taxon>Cytophagia</taxon>
        <taxon>Cytophagales</taxon>
        <taxon>Hymenobacteraceae</taxon>
        <taxon>Pontibacter</taxon>
    </lineage>
</organism>
<evidence type="ECO:0000313" key="1">
    <source>
        <dbReference type="EMBL" id="MFD2246653.1"/>
    </source>
</evidence>
<sequence length="197" mass="22706">MITSNNYTYFLTYDQTGEWDIELGETNLSYSLSKNELNVISEFKADKKMSFFKDSINVHHKVFHQEPADVRTALTAFLIEHLSDLGYGHPWYVRSDMFTKVEFDDMLNAAIKLIRERKAKARLNTSELTQVCETYKLNPEPCNDTGTSWQASCPSRRGHWIAISTESNTWGCGYCRKKGGINELAEWIEEIKLKSLT</sequence>
<evidence type="ECO:0000313" key="2">
    <source>
        <dbReference type="Proteomes" id="UP001597374"/>
    </source>
</evidence>
<dbReference type="EMBL" id="JBHUIM010000001">
    <property type="protein sequence ID" value="MFD2246653.1"/>
    <property type="molecule type" value="Genomic_DNA"/>
</dbReference>
<protein>
    <submittedName>
        <fullName evidence="1">Uncharacterized protein</fullName>
    </submittedName>
</protein>
<reference evidence="2" key="1">
    <citation type="journal article" date="2019" name="Int. J. Syst. Evol. Microbiol.">
        <title>The Global Catalogue of Microorganisms (GCM) 10K type strain sequencing project: providing services to taxonomists for standard genome sequencing and annotation.</title>
        <authorList>
            <consortium name="The Broad Institute Genomics Platform"/>
            <consortium name="The Broad Institute Genome Sequencing Center for Infectious Disease"/>
            <person name="Wu L."/>
            <person name="Ma J."/>
        </authorList>
    </citation>
    <scope>NUCLEOTIDE SEQUENCE [LARGE SCALE GENOMIC DNA]</scope>
    <source>
        <strain evidence="2">CGMCC 4.1782</strain>
    </source>
</reference>
<proteinExistence type="predicted"/>
<name>A0ABW5CXA0_9BACT</name>
<keyword evidence="2" id="KW-1185">Reference proteome</keyword>
<comment type="caution">
    <text evidence="1">The sequence shown here is derived from an EMBL/GenBank/DDBJ whole genome shotgun (WGS) entry which is preliminary data.</text>
</comment>
<gene>
    <name evidence="1" type="ORF">ACFSKP_10340</name>
</gene>